<evidence type="ECO:0000256" key="6">
    <source>
        <dbReference type="SAM" id="SignalP"/>
    </source>
</evidence>
<organism evidence="7 8">
    <name type="scientific">Crassostrea virginica</name>
    <name type="common">Eastern oyster</name>
    <dbReference type="NCBI Taxonomy" id="6565"/>
    <lineage>
        <taxon>Eukaryota</taxon>
        <taxon>Metazoa</taxon>
        <taxon>Spiralia</taxon>
        <taxon>Lophotrochozoa</taxon>
        <taxon>Mollusca</taxon>
        <taxon>Bivalvia</taxon>
        <taxon>Autobranchia</taxon>
        <taxon>Pteriomorphia</taxon>
        <taxon>Ostreida</taxon>
        <taxon>Ostreoidea</taxon>
        <taxon>Ostreidae</taxon>
        <taxon>Crassostrea</taxon>
    </lineage>
</organism>
<reference evidence="8" key="1">
    <citation type="submission" date="2025-08" db="UniProtKB">
        <authorList>
            <consortium name="RefSeq"/>
        </authorList>
    </citation>
    <scope>IDENTIFICATION</scope>
    <source>
        <tissue evidence="8">Whole sample</tissue>
    </source>
</reference>
<dbReference type="PANTHER" id="PTHR14187:SF5">
    <property type="entry name" value="HEAT SHOCK 70 KDA PROTEIN 12A"/>
    <property type="match status" value="1"/>
</dbReference>
<dbReference type="Gene3D" id="3.30.420.40">
    <property type="match status" value="2"/>
</dbReference>
<gene>
    <name evidence="8" type="primary">LOC111099811</name>
</gene>
<evidence type="ECO:0000313" key="7">
    <source>
        <dbReference type="Proteomes" id="UP000694844"/>
    </source>
</evidence>
<feature type="chain" id="PRO_5034683921" evidence="6">
    <location>
        <begin position="33"/>
        <end position="689"/>
    </location>
</feature>
<protein>
    <submittedName>
        <fullName evidence="8">Heat shock 70 kDa protein 12B-like</fullName>
    </submittedName>
</protein>
<accession>A0A8B8A688</accession>
<feature type="region of interest" description="Disordered" evidence="4">
    <location>
        <begin position="226"/>
        <end position="245"/>
    </location>
</feature>
<dbReference type="OrthoDB" id="6213528at2759"/>
<dbReference type="GO" id="GO:0140662">
    <property type="term" value="F:ATP-dependent protein folding chaperone"/>
    <property type="evidence" value="ECO:0007669"/>
    <property type="project" value="InterPro"/>
</dbReference>
<name>A0A8B8A688_CRAVI</name>
<dbReference type="GeneID" id="111099811"/>
<dbReference type="AlphaFoldDB" id="A0A8B8A688"/>
<dbReference type="KEGG" id="cvn:111099811"/>
<evidence type="ECO:0000256" key="4">
    <source>
        <dbReference type="SAM" id="MobiDB-lite"/>
    </source>
</evidence>
<keyword evidence="6" id="KW-0732">Signal</keyword>
<dbReference type="SUPFAM" id="SSF53067">
    <property type="entry name" value="Actin-like ATPase domain"/>
    <property type="match status" value="2"/>
</dbReference>
<feature type="signal peptide" evidence="6">
    <location>
        <begin position="1"/>
        <end position="32"/>
    </location>
</feature>
<keyword evidence="5" id="KW-0472">Membrane</keyword>
<evidence type="ECO:0000256" key="2">
    <source>
        <dbReference type="ARBA" id="ARBA00022741"/>
    </source>
</evidence>
<evidence type="ECO:0000256" key="1">
    <source>
        <dbReference type="ARBA" id="ARBA00007381"/>
    </source>
</evidence>
<keyword evidence="5" id="KW-0812">Transmembrane</keyword>
<dbReference type="GO" id="GO:0005524">
    <property type="term" value="F:ATP binding"/>
    <property type="evidence" value="ECO:0007669"/>
    <property type="project" value="UniProtKB-KW"/>
</dbReference>
<sequence length="689" mass="78053">MSAPSVTTEYPIMISFIFFVIVLLNQTRTVDSFTRPCNASLQTVQKVAECPINHSSYEKAVKRKNCSAQASTVKCHSFQYHCVLSDKLDYLVEVCAPSLNVIGHVCARYSTQYKSIIRVHGLNCTNTNGTNVCPFSYNSTNAYQYSPCYTFVVSGEQPPTKDQSQRSDAGGSGAGTAVAVIVTLLIMCMNIVVLVVLYKRNLFGLRDKMQPYIAVITGVFRKEETQQAKTVTNQQDKEGNDEDSEQKTLFNEEIVIGERVASSDLVVAIDFGTAYSGYAFSTLNDYNADRFNISTSEIADSKKPTNILFNADKEIIAFGNQAEWMYSIFPNEEYYFFRQFKPLLYEMDCFGNEQLLTKQYLLRDIKGKEMLAIDVFSAAVKYLIDDILQELKRKKIRIQNKNNIKWVLTVPGIWGHLAKQFMRDAAEMAGIRGKELVIALEPEVALFFCSKLPKDKMKILNERSFHKFRPGTQYLIMDAGGGTVDICVYKIQNGGLIEEVTMASGGAWGGTYIDHKFHQIFESIIGNETFNAYRTKHFSDYFKICKSLELEKRNFSSSSEGFVCEIPLSLDNECKHVRNCGLNALLKMSQFQNFVEYKDNKLHLSVKLVENLFQDVCSPIVEHIKEIFKTTKKFETKMETIIMVGGFSESPYLQETMMSAFPDYEIMIPHEARLSVLKGAVLYGHYPLP</sequence>
<dbReference type="CDD" id="cd10229">
    <property type="entry name" value="ASKHA_NBD_HSP70_HSPA12"/>
    <property type="match status" value="1"/>
</dbReference>
<evidence type="ECO:0000256" key="5">
    <source>
        <dbReference type="SAM" id="Phobius"/>
    </source>
</evidence>
<dbReference type="InterPro" id="IPR013126">
    <property type="entry name" value="Hsp_70_fam"/>
</dbReference>
<keyword evidence="5" id="KW-1133">Transmembrane helix</keyword>
<keyword evidence="2" id="KW-0547">Nucleotide-binding</keyword>
<evidence type="ECO:0000256" key="3">
    <source>
        <dbReference type="ARBA" id="ARBA00022840"/>
    </source>
</evidence>
<evidence type="ECO:0000313" key="8">
    <source>
        <dbReference type="RefSeq" id="XP_022286982.1"/>
    </source>
</evidence>
<keyword evidence="7" id="KW-1185">Reference proteome</keyword>
<feature type="transmembrane region" description="Helical" evidence="5">
    <location>
        <begin position="174"/>
        <end position="198"/>
    </location>
</feature>
<proteinExistence type="inferred from homology"/>
<dbReference type="InterPro" id="IPR043129">
    <property type="entry name" value="ATPase_NBD"/>
</dbReference>
<dbReference type="Proteomes" id="UP000694844">
    <property type="component" value="Chromosome 6"/>
</dbReference>
<comment type="similarity">
    <text evidence="1">Belongs to the heat shock protein 70 family.</text>
</comment>
<dbReference type="Pfam" id="PF00012">
    <property type="entry name" value="HSP70"/>
    <property type="match status" value="1"/>
</dbReference>
<dbReference type="RefSeq" id="XP_022286982.1">
    <property type="nucleotide sequence ID" value="XM_022431274.1"/>
</dbReference>
<keyword evidence="3" id="KW-0067">ATP-binding</keyword>
<dbReference type="PANTHER" id="PTHR14187">
    <property type="entry name" value="ALPHA KINASE/ELONGATION FACTOR 2 KINASE"/>
    <property type="match status" value="1"/>
</dbReference>